<dbReference type="Proteomes" id="UP000324222">
    <property type="component" value="Unassembled WGS sequence"/>
</dbReference>
<reference evidence="2 3" key="1">
    <citation type="submission" date="2019-05" db="EMBL/GenBank/DDBJ databases">
        <title>Another draft genome of Portunus trituberculatus and its Hox gene families provides insights of decapod evolution.</title>
        <authorList>
            <person name="Jeong J.-H."/>
            <person name="Song I."/>
            <person name="Kim S."/>
            <person name="Choi T."/>
            <person name="Kim D."/>
            <person name="Ryu S."/>
            <person name="Kim W."/>
        </authorList>
    </citation>
    <scope>NUCLEOTIDE SEQUENCE [LARGE SCALE GENOMIC DNA]</scope>
    <source>
        <tissue evidence="2">Muscle</tissue>
    </source>
</reference>
<accession>A0A5B7IJC9</accession>
<gene>
    <name evidence="2" type="ORF">E2C01_075177</name>
</gene>
<keyword evidence="3" id="KW-1185">Reference proteome</keyword>
<name>A0A5B7IJC9_PORTR</name>
<feature type="signal peptide" evidence="1">
    <location>
        <begin position="1"/>
        <end position="16"/>
    </location>
</feature>
<sequence>MYHISTWLSILSIVESRVQVVLLARKEDTVSPAFLIESADLKIVETVNGGKMVTSNAIVFLPLVSMNNIQLHFENLLAPVPLFLSISLAYFPPTPLLPFSPSLFLPPVDILDIVAALPSLLNSHYVDAPTSPLRVAIGV</sequence>
<dbReference type="EMBL" id="VSRR010054474">
    <property type="protein sequence ID" value="MPC80594.1"/>
    <property type="molecule type" value="Genomic_DNA"/>
</dbReference>
<dbReference type="AlphaFoldDB" id="A0A5B7IJC9"/>
<proteinExistence type="predicted"/>
<evidence type="ECO:0000256" key="1">
    <source>
        <dbReference type="SAM" id="SignalP"/>
    </source>
</evidence>
<protein>
    <submittedName>
        <fullName evidence="2">Uncharacterized protein</fullName>
    </submittedName>
</protein>
<evidence type="ECO:0000313" key="3">
    <source>
        <dbReference type="Proteomes" id="UP000324222"/>
    </source>
</evidence>
<keyword evidence="1" id="KW-0732">Signal</keyword>
<comment type="caution">
    <text evidence="2">The sequence shown here is derived from an EMBL/GenBank/DDBJ whole genome shotgun (WGS) entry which is preliminary data.</text>
</comment>
<feature type="chain" id="PRO_5022940924" evidence="1">
    <location>
        <begin position="17"/>
        <end position="139"/>
    </location>
</feature>
<evidence type="ECO:0000313" key="2">
    <source>
        <dbReference type="EMBL" id="MPC80594.1"/>
    </source>
</evidence>
<organism evidence="2 3">
    <name type="scientific">Portunus trituberculatus</name>
    <name type="common">Swimming crab</name>
    <name type="synonym">Neptunus trituberculatus</name>
    <dbReference type="NCBI Taxonomy" id="210409"/>
    <lineage>
        <taxon>Eukaryota</taxon>
        <taxon>Metazoa</taxon>
        <taxon>Ecdysozoa</taxon>
        <taxon>Arthropoda</taxon>
        <taxon>Crustacea</taxon>
        <taxon>Multicrustacea</taxon>
        <taxon>Malacostraca</taxon>
        <taxon>Eumalacostraca</taxon>
        <taxon>Eucarida</taxon>
        <taxon>Decapoda</taxon>
        <taxon>Pleocyemata</taxon>
        <taxon>Brachyura</taxon>
        <taxon>Eubrachyura</taxon>
        <taxon>Portunoidea</taxon>
        <taxon>Portunidae</taxon>
        <taxon>Portuninae</taxon>
        <taxon>Portunus</taxon>
    </lineage>
</organism>